<comment type="caution">
    <text evidence="1">The sequence shown here is derived from an EMBL/GenBank/DDBJ whole genome shotgun (WGS) entry which is preliminary data.</text>
</comment>
<dbReference type="AlphaFoldDB" id="A0AAD5IY78"/>
<keyword evidence="2" id="KW-1185">Reference proteome</keyword>
<accession>A0AAD5IY78</accession>
<dbReference type="PANTHER" id="PTHR11092">
    <property type="entry name" value="SUGAR NUCLEOTIDE EPIMERASE RELATED"/>
    <property type="match status" value="1"/>
</dbReference>
<protein>
    <submittedName>
        <fullName evidence="1">Uncharacterized protein</fullName>
    </submittedName>
</protein>
<proteinExistence type="predicted"/>
<reference evidence="1" key="1">
    <citation type="journal article" date="2022" name="Plant J.">
        <title>Strategies of tolerance reflected in two North American maple genomes.</title>
        <authorList>
            <person name="McEvoy S.L."/>
            <person name="Sezen U.U."/>
            <person name="Trouern-Trend A."/>
            <person name="McMahon S.M."/>
            <person name="Schaberg P.G."/>
            <person name="Yang J."/>
            <person name="Wegrzyn J.L."/>
            <person name="Swenson N.G."/>
        </authorList>
    </citation>
    <scope>NUCLEOTIDE SEQUENCE</scope>
    <source>
        <strain evidence="1">91603</strain>
    </source>
</reference>
<gene>
    <name evidence="1" type="ORF">LWI28_005743</name>
</gene>
<dbReference type="EMBL" id="JAJSOW010000101">
    <property type="protein sequence ID" value="KAI9180528.1"/>
    <property type="molecule type" value="Genomic_DNA"/>
</dbReference>
<sequence>MGSFYFSFSPSLHSHPQPFSRCETKRFRVWCSFDDTQKASHVSISCSVWILQLKFCMTQVQTRRAKLYFVNSLLGADNHQVRVLTQSRSNAELIFPAKVFPGIVIVEEPEWKDCIQGSTAVVNLAGMPISTRWSSEASIASSP</sequence>
<reference evidence="1" key="2">
    <citation type="submission" date="2023-02" db="EMBL/GenBank/DDBJ databases">
        <authorList>
            <person name="Swenson N.G."/>
            <person name="Wegrzyn J.L."/>
            <person name="Mcevoy S.L."/>
        </authorList>
    </citation>
    <scope>NUCLEOTIDE SEQUENCE</scope>
    <source>
        <strain evidence="1">91603</strain>
        <tissue evidence="1">Leaf</tissue>
    </source>
</reference>
<evidence type="ECO:0000313" key="1">
    <source>
        <dbReference type="EMBL" id="KAI9180528.1"/>
    </source>
</evidence>
<name>A0AAD5IY78_ACENE</name>
<dbReference type="Proteomes" id="UP001064489">
    <property type="component" value="Chromosome 4"/>
</dbReference>
<organism evidence="1 2">
    <name type="scientific">Acer negundo</name>
    <name type="common">Box elder</name>
    <dbReference type="NCBI Taxonomy" id="4023"/>
    <lineage>
        <taxon>Eukaryota</taxon>
        <taxon>Viridiplantae</taxon>
        <taxon>Streptophyta</taxon>
        <taxon>Embryophyta</taxon>
        <taxon>Tracheophyta</taxon>
        <taxon>Spermatophyta</taxon>
        <taxon>Magnoliopsida</taxon>
        <taxon>eudicotyledons</taxon>
        <taxon>Gunneridae</taxon>
        <taxon>Pentapetalae</taxon>
        <taxon>rosids</taxon>
        <taxon>malvids</taxon>
        <taxon>Sapindales</taxon>
        <taxon>Sapindaceae</taxon>
        <taxon>Hippocastanoideae</taxon>
        <taxon>Acereae</taxon>
        <taxon>Acer</taxon>
    </lineage>
</organism>
<dbReference type="Gene3D" id="3.40.50.720">
    <property type="entry name" value="NAD(P)-binding Rossmann-like Domain"/>
    <property type="match status" value="1"/>
</dbReference>
<evidence type="ECO:0000313" key="2">
    <source>
        <dbReference type="Proteomes" id="UP001064489"/>
    </source>
</evidence>
<dbReference type="PANTHER" id="PTHR11092:SF0">
    <property type="entry name" value="EPIMERASE FAMILY PROTEIN SDR39U1"/>
    <property type="match status" value="1"/>
</dbReference>